<dbReference type="AlphaFoldDB" id="A0A5K8AMF1"/>
<name>A0A5K8AMF1_9BACT</name>
<dbReference type="RefSeq" id="WP_155313681.1">
    <property type="nucleotide sequence ID" value="NZ_AP021879.1"/>
</dbReference>
<feature type="domain" description="UspA" evidence="2">
    <location>
        <begin position="6"/>
        <end position="140"/>
    </location>
</feature>
<dbReference type="PRINTS" id="PR01438">
    <property type="entry name" value="UNVRSLSTRESS"/>
</dbReference>
<accession>A0A5K8AMF1</accession>
<evidence type="ECO:0000313" key="4">
    <source>
        <dbReference type="Proteomes" id="UP000422108"/>
    </source>
</evidence>
<comment type="similarity">
    <text evidence="1">Belongs to the universal stress protein A family.</text>
</comment>
<organism evidence="3 4">
    <name type="scientific">Desulfosarcina ovata subsp. ovata</name>
    <dbReference type="NCBI Taxonomy" id="2752305"/>
    <lineage>
        <taxon>Bacteria</taxon>
        <taxon>Pseudomonadati</taxon>
        <taxon>Thermodesulfobacteriota</taxon>
        <taxon>Desulfobacteria</taxon>
        <taxon>Desulfobacterales</taxon>
        <taxon>Desulfosarcinaceae</taxon>
        <taxon>Desulfosarcina</taxon>
    </lineage>
</organism>
<protein>
    <submittedName>
        <fullName evidence="3">Universal stress protein</fullName>
    </submittedName>
</protein>
<keyword evidence="4" id="KW-1185">Reference proteome</keyword>
<dbReference type="InterPro" id="IPR006016">
    <property type="entry name" value="UspA"/>
</dbReference>
<dbReference type="CDD" id="cd00293">
    <property type="entry name" value="USP-like"/>
    <property type="match status" value="1"/>
</dbReference>
<sequence>MSKPIILLPVDGSEHAMRAAEYAIKIARQMDAHLRLVYCHRPFPVRLGEPYFQNAINQIMDRANTLLEPFRTMLKEKGATFDDLVIEGQPGEKICEIARIEKCEMVIMGSRGRSDLKGLFLGSVAHRVLQQAPCPVLVVRGSTFDR</sequence>
<dbReference type="PANTHER" id="PTHR46268:SF6">
    <property type="entry name" value="UNIVERSAL STRESS PROTEIN UP12"/>
    <property type="match status" value="1"/>
</dbReference>
<dbReference type="Gene3D" id="3.40.50.620">
    <property type="entry name" value="HUPs"/>
    <property type="match status" value="1"/>
</dbReference>
<dbReference type="InterPro" id="IPR006015">
    <property type="entry name" value="Universal_stress_UspA"/>
</dbReference>
<reference evidence="3 4" key="1">
    <citation type="submission" date="2019-11" db="EMBL/GenBank/DDBJ databases">
        <title>Comparative genomics of hydrocarbon-degrading Desulfosarcina strains.</title>
        <authorList>
            <person name="Watanabe M."/>
            <person name="Kojima H."/>
            <person name="Fukui M."/>
        </authorList>
    </citation>
    <scope>NUCLEOTIDE SEQUENCE [LARGE SCALE GENOMIC DNA]</scope>
    <source>
        <strain evidence="4">oXyS1</strain>
    </source>
</reference>
<dbReference type="Proteomes" id="UP000422108">
    <property type="component" value="Chromosome"/>
</dbReference>
<evidence type="ECO:0000313" key="3">
    <source>
        <dbReference type="EMBL" id="BBO93010.1"/>
    </source>
</evidence>
<gene>
    <name evidence="3" type="ORF">DSCOOX_61900</name>
</gene>
<dbReference type="EMBL" id="AP021879">
    <property type="protein sequence ID" value="BBO93010.1"/>
    <property type="molecule type" value="Genomic_DNA"/>
</dbReference>
<evidence type="ECO:0000256" key="1">
    <source>
        <dbReference type="ARBA" id="ARBA00008791"/>
    </source>
</evidence>
<dbReference type="InterPro" id="IPR014729">
    <property type="entry name" value="Rossmann-like_a/b/a_fold"/>
</dbReference>
<dbReference type="Pfam" id="PF00582">
    <property type="entry name" value="Usp"/>
    <property type="match status" value="1"/>
</dbReference>
<dbReference type="PANTHER" id="PTHR46268">
    <property type="entry name" value="STRESS RESPONSE PROTEIN NHAX"/>
    <property type="match status" value="1"/>
</dbReference>
<evidence type="ECO:0000259" key="2">
    <source>
        <dbReference type="Pfam" id="PF00582"/>
    </source>
</evidence>
<dbReference type="SUPFAM" id="SSF52402">
    <property type="entry name" value="Adenine nucleotide alpha hydrolases-like"/>
    <property type="match status" value="1"/>
</dbReference>
<proteinExistence type="inferred from homology"/>